<evidence type="ECO:0000259" key="1">
    <source>
        <dbReference type="Pfam" id="PF24016"/>
    </source>
</evidence>
<reference evidence="2 3" key="1">
    <citation type="journal article" date="2019" name="Nat. Ecol. Evol.">
        <title>Megaphylogeny resolves global patterns of mushroom evolution.</title>
        <authorList>
            <person name="Varga T."/>
            <person name="Krizsan K."/>
            <person name="Foldi C."/>
            <person name="Dima B."/>
            <person name="Sanchez-Garcia M."/>
            <person name="Sanchez-Ramirez S."/>
            <person name="Szollosi G.J."/>
            <person name="Szarkandi J.G."/>
            <person name="Papp V."/>
            <person name="Albert L."/>
            <person name="Andreopoulos W."/>
            <person name="Angelini C."/>
            <person name="Antonin V."/>
            <person name="Barry K.W."/>
            <person name="Bougher N.L."/>
            <person name="Buchanan P."/>
            <person name="Buyck B."/>
            <person name="Bense V."/>
            <person name="Catcheside P."/>
            <person name="Chovatia M."/>
            <person name="Cooper J."/>
            <person name="Damon W."/>
            <person name="Desjardin D."/>
            <person name="Finy P."/>
            <person name="Geml J."/>
            <person name="Haridas S."/>
            <person name="Hughes K."/>
            <person name="Justo A."/>
            <person name="Karasinski D."/>
            <person name="Kautmanova I."/>
            <person name="Kiss B."/>
            <person name="Kocsube S."/>
            <person name="Kotiranta H."/>
            <person name="LaButti K.M."/>
            <person name="Lechner B.E."/>
            <person name="Liimatainen K."/>
            <person name="Lipzen A."/>
            <person name="Lukacs Z."/>
            <person name="Mihaltcheva S."/>
            <person name="Morgado L.N."/>
            <person name="Niskanen T."/>
            <person name="Noordeloos M.E."/>
            <person name="Ohm R.A."/>
            <person name="Ortiz-Santana B."/>
            <person name="Ovrebo C."/>
            <person name="Racz N."/>
            <person name="Riley R."/>
            <person name="Savchenko A."/>
            <person name="Shiryaev A."/>
            <person name="Soop K."/>
            <person name="Spirin V."/>
            <person name="Szebenyi C."/>
            <person name="Tomsovsky M."/>
            <person name="Tulloss R.E."/>
            <person name="Uehling J."/>
            <person name="Grigoriev I.V."/>
            <person name="Vagvolgyi C."/>
            <person name="Papp T."/>
            <person name="Martin F.M."/>
            <person name="Miettinen O."/>
            <person name="Hibbett D.S."/>
            <person name="Nagy L.G."/>
        </authorList>
    </citation>
    <scope>NUCLEOTIDE SEQUENCE [LARGE SCALE GENOMIC DNA]</scope>
    <source>
        <strain evidence="2 3">OMC1185</strain>
    </source>
</reference>
<dbReference type="STRING" id="5364.A0A5C3MMR5"/>
<dbReference type="OrthoDB" id="5289249at2759"/>
<name>A0A5C3MMR5_9AGAM</name>
<evidence type="ECO:0000313" key="2">
    <source>
        <dbReference type="EMBL" id="TFK45636.1"/>
    </source>
</evidence>
<gene>
    <name evidence="2" type="ORF">OE88DRAFT_1669032</name>
</gene>
<organism evidence="2 3">
    <name type="scientific">Heliocybe sulcata</name>
    <dbReference type="NCBI Taxonomy" id="5364"/>
    <lineage>
        <taxon>Eukaryota</taxon>
        <taxon>Fungi</taxon>
        <taxon>Dikarya</taxon>
        <taxon>Basidiomycota</taxon>
        <taxon>Agaricomycotina</taxon>
        <taxon>Agaricomycetes</taxon>
        <taxon>Gloeophyllales</taxon>
        <taxon>Gloeophyllaceae</taxon>
        <taxon>Heliocybe</taxon>
    </lineage>
</organism>
<sequence>MPFKLTSNSDMGSVEVHLPQSYAGLLIASTDMGKITFSPQLAPHVTVISDVGGKQHCYVGAGTEWPEEDLDPETWEGSEVRLSSAVGSIKVKYVDEGTRKWWHKKAKVDSQMQILPCD</sequence>
<proteinExistence type="predicted"/>
<evidence type="ECO:0000313" key="3">
    <source>
        <dbReference type="Proteomes" id="UP000305948"/>
    </source>
</evidence>
<protein>
    <recommendedName>
        <fullName evidence="1">DUF7330 domain-containing protein</fullName>
    </recommendedName>
</protein>
<dbReference type="Proteomes" id="UP000305948">
    <property type="component" value="Unassembled WGS sequence"/>
</dbReference>
<dbReference type="InterPro" id="IPR055754">
    <property type="entry name" value="DUF7330"/>
</dbReference>
<feature type="domain" description="DUF7330" evidence="1">
    <location>
        <begin position="2"/>
        <end position="96"/>
    </location>
</feature>
<accession>A0A5C3MMR5</accession>
<dbReference type="AlphaFoldDB" id="A0A5C3MMR5"/>
<dbReference type="Pfam" id="PF24016">
    <property type="entry name" value="DUF7330"/>
    <property type="match status" value="1"/>
</dbReference>
<keyword evidence="3" id="KW-1185">Reference proteome</keyword>
<dbReference type="EMBL" id="ML213539">
    <property type="protein sequence ID" value="TFK45636.1"/>
    <property type="molecule type" value="Genomic_DNA"/>
</dbReference>